<name>A0A643FAJ8_IDEDE</name>
<comment type="caution">
    <text evidence="3">The sequence shown here is derived from an EMBL/GenBank/DDBJ whole genome shotgun (WGS) entry which is preliminary data.</text>
</comment>
<dbReference type="OrthoDB" id="9808480at2"/>
<dbReference type="GO" id="GO:0045893">
    <property type="term" value="P:positive regulation of DNA-templated transcription"/>
    <property type="evidence" value="ECO:0007669"/>
    <property type="project" value="InterPro"/>
</dbReference>
<accession>A0A643FAJ8</accession>
<dbReference type="InterPro" id="IPR047057">
    <property type="entry name" value="MerR_fam"/>
</dbReference>
<evidence type="ECO:0000313" key="4">
    <source>
        <dbReference type="Proteomes" id="UP000430120"/>
    </source>
</evidence>
<gene>
    <name evidence="3" type="primary">cadR</name>
    <name evidence="3" type="ORF">F7Q92_12380</name>
</gene>
<dbReference type="InterPro" id="IPR009061">
    <property type="entry name" value="DNA-bd_dom_put_sf"/>
</dbReference>
<dbReference type="PROSITE" id="PS50937">
    <property type="entry name" value="HTH_MERR_2"/>
    <property type="match status" value="1"/>
</dbReference>
<dbReference type="PANTHER" id="PTHR30204:SF92">
    <property type="entry name" value="HTH-TYPE TRANSCRIPTIONAL REGULATOR ZNTR"/>
    <property type="match status" value="1"/>
</dbReference>
<dbReference type="Gene3D" id="1.10.1660.10">
    <property type="match status" value="1"/>
</dbReference>
<evidence type="ECO:0000259" key="2">
    <source>
        <dbReference type="PROSITE" id="PS50937"/>
    </source>
</evidence>
<dbReference type="PANTHER" id="PTHR30204">
    <property type="entry name" value="REDOX-CYCLING DRUG-SENSING TRANSCRIPTIONAL ACTIVATOR SOXR"/>
    <property type="match status" value="1"/>
</dbReference>
<dbReference type="GO" id="GO:0046872">
    <property type="term" value="F:metal ion binding"/>
    <property type="evidence" value="ECO:0007669"/>
    <property type="project" value="InterPro"/>
</dbReference>
<feature type="domain" description="HTH merR-type" evidence="2">
    <location>
        <begin position="1"/>
        <end position="69"/>
    </location>
</feature>
<dbReference type="Proteomes" id="UP000430120">
    <property type="component" value="Unassembled WGS sequence"/>
</dbReference>
<keyword evidence="4" id="KW-1185">Reference proteome</keyword>
<dbReference type="GO" id="GO:0003700">
    <property type="term" value="F:DNA-binding transcription factor activity"/>
    <property type="evidence" value="ECO:0007669"/>
    <property type="project" value="InterPro"/>
</dbReference>
<dbReference type="GO" id="GO:0003677">
    <property type="term" value="F:DNA binding"/>
    <property type="evidence" value="ECO:0007669"/>
    <property type="project" value="UniProtKB-KW"/>
</dbReference>
<protein>
    <submittedName>
        <fullName evidence="3">Cd(II)/Pb(II)-responsive transcriptional regulator</fullName>
    </submittedName>
</protein>
<dbReference type="SUPFAM" id="SSF46955">
    <property type="entry name" value="Putative DNA-binding domain"/>
    <property type="match status" value="1"/>
</dbReference>
<dbReference type="NCBIfam" id="TIGR02047">
    <property type="entry name" value="CadR-PbrR"/>
    <property type="match status" value="1"/>
</dbReference>
<dbReference type="InterPro" id="IPR011791">
    <property type="entry name" value="CadR-PbrR"/>
</dbReference>
<evidence type="ECO:0000256" key="1">
    <source>
        <dbReference type="ARBA" id="ARBA00023125"/>
    </source>
</evidence>
<dbReference type="SMART" id="SM00422">
    <property type="entry name" value="HTH_MERR"/>
    <property type="match status" value="1"/>
</dbReference>
<evidence type="ECO:0000313" key="3">
    <source>
        <dbReference type="EMBL" id="KAB0581070.1"/>
    </source>
</evidence>
<keyword evidence="1" id="KW-0238">DNA-binding</keyword>
<dbReference type="InterPro" id="IPR000551">
    <property type="entry name" value="MerR-type_HTH_dom"/>
</dbReference>
<dbReference type="Pfam" id="PF13411">
    <property type="entry name" value="MerR_1"/>
    <property type="match status" value="1"/>
</dbReference>
<dbReference type="AlphaFoldDB" id="A0A643FAJ8"/>
<organism evidence="3 4">
    <name type="scientific">Ideonella dechloratans</name>
    <dbReference type="NCBI Taxonomy" id="36863"/>
    <lineage>
        <taxon>Bacteria</taxon>
        <taxon>Pseudomonadati</taxon>
        <taxon>Pseudomonadota</taxon>
        <taxon>Betaproteobacteria</taxon>
        <taxon>Burkholderiales</taxon>
        <taxon>Sphaerotilaceae</taxon>
        <taxon>Ideonella</taxon>
    </lineage>
</organism>
<sequence>MKIGDLAAATGTPVETIRYYEREGLLPAPPRSAGNYRVYGEAHVQRLAFIRRCRSLDMAQDEIRALLGYRDDPAAHCGQANAVLDAHIGHVEQRIAELQTLARQLRELRGRCQALPGGECGILSELDQPGAAGLGEAPVAAHVEGVHGRMAGRHGPGHSH</sequence>
<reference evidence="3 4" key="1">
    <citation type="submission" date="2019-09" db="EMBL/GenBank/DDBJ databases">
        <title>Draft genome sequences of 48 bacterial type strains from the CCUG.</title>
        <authorList>
            <person name="Tunovic T."/>
            <person name="Pineiro-Iglesias B."/>
            <person name="Unosson C."/>
            <person name="Inganas E."/>
            <person name="Ohlen M."/>
            <person name="Cardew S."/>
            <person name="Jensie-Markopoulos S."/>
            <person name="Salva-Serra F."/>
            <person name="Jaen-Luchoro D."/>
            <person name="Karlsson R."/>
            <person name="Svensson-Stadler L."/>
            <person name="Chun J."/>
            <person name="Moore E."/>
        </authorList>
    </citation>
    <scope>NUCLEOTIDE SEQUENCE [LARGE SCALE GENOMIC DNA]</scope>
    <source>
        <strain evidence="3 4">CCUG 30977</strain>
    </source>
</reference>
<dbReference type="RefSeq" id="WP_151124440.1">
    <property type="nucleotide sequence ID" value="NZ_CP088081.1"/>
</dbReference>
<dbReference type="CDD" id="cd04784">
    <property type="entry name" value="HTH_CadR-PbrR"/>
    <property type="match status" value="1"/>
</dbReference>
<proteinExistence type="predicted"/>
<dbReference type="EMBL" id="VZPB01000027">
    <property type="protein sequence ID" value="KAB0581070.1"/>
    <property type="molecule type" value="Genomic_DNA"/>
</dbReference>
<dbReference type="PRINTS" id="PR00040">
    <property type="entry name" value="HTHMERR"/>
</dbReference>